<gene>
    <name evidence="2" type="ORF">Rhow_007803</name>
</gene>
<evidence type="ECO:0000313" key="3">
    <source>
        <dbReference type="Proteomes" id="UP000287519"/>
    </source>
</evidence>
<keyword evidence="3" id="KW-1185">Reference proteome</keyword>
<comment type="caution">
    <text evidence="2">The sequence shown here is derived from an EMBL/GenBank/DDBJ whole genome shotgun (WGS) entry which is preliminary data.</text>
</comment>
<evidence type="ECO:0000313" key="2">
    <source>
        <dbReference type="EMBL" id="GCE43573.1"/>
    </source>
</evidence>
<reference evidence="2 3" key="1">
    <citation type="submission" date="2018-11" db="EMBL/GenBank/DDBJ databases">
        <title>Microbial catabolism of amino acid.</title>
        <authorList>
            <person name="Hibi M."/>
            <person name="Ogawa J."/>
        </authorList>
    </citation>
    <scope>NUCLEOTIDE SEQUENCE [LARGE SCALE GENOMIC DNA]</scope>
    <source>
        <strain evidence="2 3">C31-06</strain>
    </source>
</reference>
<protein>
    <submittedName>
        <fullName evidence="2">Uncharacterized protein</fullName>
    </submittedName>
</protein>
<accession>A0A402CIY6</accession>
<evidence type="ECO:0000256" key="1">
    <source>
        <dbReference type="SAM" id="MobiDB-lite"/>
    </source>
</evidence>
<dbReference type="EMBL" id="BHYM01000079">
    <property type="protein sequence ID" value="GCE43573.1"/>
    <property type="molecule type" value="Genomic_DNA"/>
</dbReference>
<organism evidence="2 3">
    <name type="scientific">Rhodococcus wratislaviensis</name>
    <name type="common">Tsukamurella wratislaviensis</name>
    <dbReference type="NCBI Taxonomy" id="44752"/>
    <lineage>
        <taxon>Bacteria</taxon>
        <taxon>Bacillati</taxon>
        <taxon>Actinomycetota</taxon>
        <taxon>Actinomycetes</taxon>
        <taxon>Mycobacteriales</taxon>
        <taxon>Nocardiaceae</taxon>
        <taxon>Rhodococcus</taxon>
    </lineage>
</organism>
<proteinExistence type="predicted"/>
<feature type="compositionally biased region" description="Polar residues" evidence="1">
    <location>
        <begin position="68"/>
        <end position="80"/>
    </location>
</feature>
<dbReference type="AlphaFoldDB" id="A0A402CIY6"/>
<name>A0A402CIY6_RHOWR</name>
<sequence>MLAHPHAPTLPIAEDRLTHFRCARVVRPREVTADVTAALTDQPPHEPPPRLVNRSMARTKDCRHARHASNSGASDDPQTARTHHQV</sequence>
<feature type="region of interest" description="Disordered" evidence="1">
    <location>
        <begin position="59"/>
        <end position="86"/>
    </location>
</feature>
<dbReference type="Proteomes" id="UP000287519">
    <property type="component" value="Unassembled WGS sequence"/>
</dbReference>